<dbReference type="Pfam" id="PF19300">
    <property type="entry name" value="BPD_transp_1_N"/>
    <property type="match status" value="1"/>
</dbReference>
<gene>
    <name evidence="9" type="ORF">SAMN04488112_104180</name>
</gene>
<reference evidence="9 10" key="1">
    <citation type="submission" date="2016-10" db="EMBL/GenBank/DDBJ databases">
        <authorList>
            <person name="de Groot N.N."/>
        </authorList>
    </citation>
    <scope>NUCLEOTIDE SEQUENCE [LARGE SCALE GENOMIC DNA]</scope>
    <source>
        <strain evidence="9 10">DSM 45514</strain>
    </source>
</reference>
<dbReference type="CDD" id="cd06261">
    <property type="entry name" value="TM_PBP2"/>
    <property type="match status" value="1"/>
</dbReference>
<feature type="transmembrane region" description="Helical" evidence="7">
    <location>
        <begin position="231"/>
        <end position="257"/>
    </location>
</feature>
<proteinExistence type="inferred from homology"/>
<dbReference type="STRING" id="1236220.SAMN04488112_104180"/>
<dbReference type="AlphaFoldDB" id="A0A1G6JTE8"/>
<dbReference type="PANTHER" id="PTHR43163">
    <property type="entry name" value="DIPEPTIDE TRANSPORT SYSTEM PERMEASE PROTEIN DPPB-RELATED"/>
    <property type="match status" value="1"/>
</dbReference>
<dbReference type="GO" id="GO:0005886">
    <property type="term" value="C:plasma membrane"/>
    <property type="evidence" value="ECO:0007669"/>
    <property type="project" value="UniProtKB-SubCell"/>
</dbReference>
<feature type="transmembrane region" description="Helical" evidence="7">
    <location>
        <begin position="174"/>
        <end position="192"/>
    </location>
</feature>
<dbReference type="InterPro" id="IPR000515">
    <property type="entry name" value="MetI-like"/>
</dbReference>
<keyword evidence="6 7" id="KW-0472">Membrane</keyword>
<feature type="transmembrane region" description="Helical" evidence="7">
    <location>
        <begin position="277"/>
        <end position="303"/>
    </location>
</feature>
<protein>
    <submittedName>
        <fullName evidence="9">Oligopeptide transport system permease protein</fullName>
    </submittedName>
</protein>
<feature type="transmembrane region" description="Helical" evidence="7">
    <location>
        <begin position="129"/>
        <end position="154"/>
    </location>
</feature>
<organism evidence="9 10">
    <name type="scientific">Melghirimyces thermohalophilus</name>
    <dbReference type="NCBI Taxonomy" id="1236220"/>
    <lineage>
        <taxon>Bacteria</taxon>
        <taxon>Bacillati</taxon>
        <taxon>Bacillota</taxon>
        <taxon>Bacilli</taxon>
        <taxon>Bacillales</taxon>
        <taxon>Thermoactinomycetaceae</taxon>
        <taxon>Melghirimyces</taxon>
    </lineage>
</organism>
<evidence type="ECO:0000313" key="9">
    <source>
        <dbReference type="EMBL" id="SDC22039.1"/>
    </source>
</evidence>
<dbReference type="EMBL" id="FMZA01000004">
    <property type="protein sequence ID" value="SDC22039.1"/>
    <property type="molecule type" value="Genomic_DNA"/>
</dbReference>
<dbReference type="PROSITE" id="PS50928">
    <property type="entry name" value="ABC_TM1"/>
    <property type="match status" value="1"/>
</dbReference>
<dbReference type="PANTHER" id="PTHR43163:SF6">
    <property type="entry name" value="DIPEPTIDE TRANSPORT SYSTEM PERMEASE PROTEIN DPPB-RELATED"/>
    <property type="match status" value="1"/>
</dbReference>
<dbReference type="InterPro" id="IPR035906">
    <property type="entry name" value="MetI-like_sf"/>
</dbReference>
<evidence type="ECO:0000256" key="7">
    <source>
        <dbReference type="RuleBase" id="RU363032"/>
    </source>
</evidence>
<dbReference type="Pfam" id="PF00528">
    <property type="entry name" value="BPD_transp_1"/>
    <property type="match status" value="1"/>
</dbReference>
<evidence type="ECO:0000256" key="2">
    <source>
        <dbReference type="ARBA" id="ARBA00022448"/>
    </source>
</evidence>
<evidence type="ECO:0000256" key="6">
    <source>
        <dbReference type="ARBA" id="ARBA00023136"/>
    </source>
</evidence>
<dbReference type="SUPFAM" id="SSF161098">
    <property type="entry name" value="MetI-like"/>
    <property type="match status" value="1"/>
</dbReference>
<dbReference type="Proteomes" id="UP000199387">
    <property type="component" value="Unassembled WGS sequence"/>
</dbReference>
<name>A0A1G6JTE8_9BACL</name>
<feature type="domain" description="ABC transmembrane type-1" evidence="8">
    <location>
        <begin position="94"/>
        <end position="300"/>
    </location>
</feature>
<keyword evidence="4 7" id="KW-0812">Transmembrane</keyword>
<comment type="similarity">
    <text evidence="7">Belongs to the binding-protein-dependent transport system permease family.</text>
</comment>
<keyword evidence="2 7" id="KW-0813">Transport</keyword>
<keyword evidence="10" id="KW-1185">Reference proteome</keyword>
<evidence type="ECO:0000313" key="10">
    <source>
        <dbReference type="Proteomes" id="UP000199387"/>
    </source>
</evidence>
<dbReference type="InterPro" id="IPR045621">
    <property type="entry name" value="BPD_transp_1_N"/>
</dbReference>
<feature type="transmembrane region" description="Helical" evidence="7">
    <location>
        <begin position="100"/>
        <end position="122"/>
    </location>
</feature>
<dbReference type="GO" id="GO:0055085">
    <property type="term" value="P:transmembrane transport"/>
    <property type="evidence" value="ECO:0007669"/>
    <property type="project" value="InterPro"/>
</dbReference>
<dbReference type="Gene3D" id="1.10.3720.10">
    <property type="entry name" value="MetI-like"/>
    <property type="match status" value="1"/>
</dbReference>
<keyword evidence="5 7" id="KW-1133">Transmembrane helix</keyword>
<feature type="transmembrane region" description="Helical" evidence="7">
    <location>
        <begin position="9"/>
        <end position="30"/>
    </location>
</feature>
<keyword evidence="3" id="KW-1003">Cell membrane</keyword>
<evidence type="ECO:0000256" key="3">
    <source>
        <dbReference type="ARBA" id="ARBA00022475"/>
    </source>
</evidence>
<sequence>MARYIGQRLILLLVTLWLISTVTFVLMHSIPGDPFSSEKKLPEQTLRALEAKYNLDKPLPQQYVLYMKNLATGDLGISIKTPSRSVNEILSAGFPVSARLGLQAIVIASFAGVIMGMIAAIRQNRPTDYILMVVAVLGLSVPNFVLGPLMQKYLGLEWEIFPIASWGDGFGSEFQYTVLPSIALSFLPLALVTRLMRSSMLDVLGQDYIRTARAKGLPPLKVFSRHTLRNAIIPVVTILGPITINILTGSFVIEKIFSIPGIGKYFVDSISNRDYSVIMGVTIFYSALLVMMNFVVDLLYGLIDPRIKLGAKEGN</sequence>
<evidence type="ECO:0000256" key="1">
    <source>
        <dbReference type="ARBA" id="ARBA00004651"/>
    </source>
</evidence>
<dbReference type="OrthoDB" id="9773683at2"/>
<dbReference type="RefSeq" id="WP_091567035.1">
    <property type="nucleotide sequence ID" value="NZ_FMZA01000004.1"/>
</dbReference>
<evidence type="ECO:0000256" key="5">
    <source>
        <dbReference type="ARBA" id="ARBA00022989"/>
    </source>
</evidence>
<evidence type="ECO:0000256" key="4">
    <source>
        <dbReference type="ARBA" id="ARBA00022692"/>
    </source>
</evidence>
<accession>A0A1G6JTE8</accession>
<comment type="subcellular location">
    <subcellularLocation>
        <location evidence="1 7">Cell membrane</location>
        <topology evidence="1 7">Multi-pass membrane protein</topology>
    </subcellularLocation>
</comment>
<evidence type="ECO:0000259" key="8">
    <source>
        <dbReference type="PROSITE" id="PS50928"/>
    </source>
</evidence>